<dbReference type="PANTHER" id="PTHR46173">
    <property type="entry name" value="CCA TRNA NUCLEOTIDYLTRANSFERASE 1, MITOCHONDRIAL"/>
    <property type="match status" value="1"/>
</dbReference>
<evidence type="ECO:0000256" key="7">
    <source>
        <dbReference type="ARBA" id="ARBA00022842"/>
    </source>
</evidence>
<reference evidence="11 12" key="1">
    <citation type="submission" date="2024-06" db="EMBL/GenBank/DDBJ databases">
        <title>Genomic Encyclopedia of Type Strains, Phase IV (KMG-IV): sequencing the most valuable type-strain genomes for metagenomic binning, comparative biology and taxonomic classification.</title>
        <authorList>
            <person name="Goeker M."/>
        </authorList>
    </citation>
    <scope>NUCLEOTIDE SEQUENCE [LARGE SCALE GENOMIC DNA]</scope>
    <source>
        <strain evidence="11 12">DSM 19730</strain>
    </source>
</reference>
<keyword evidence="3" id="KW-0819">tRNA processing</keyword>
<accession>A0ABV2KLT0</accession>
<dbReference type="InterPro" id="IPR050264">
    <property type="entry name" value="Bact_CCA-adding_enz_type3_sf"/>
</dbReference>
<dbReference type="Proteomes" id="UP001549143">
    <property type="component" value="Unassembled WGS sequence"/>
</dbReference>
<evidence type="ECO:0000256" key="4">
    <source>
        <dbReference type="ARBA" id="ARBA00022695"/>
    </source>
</evidence>
<comment type="similarity">
    <text evidence="8">Belongs to the tRNA nucleotidyltransferase/poly(A) polymerase family.</text>
</comment>
<keyword evidence="2 8" id="KW-0808">Transferase</keyword>
<evidence type="ECO:0000313" key="11">
    <source>
        <dbReference type="EMBL" id="MET3661039.1"/>
    </source>
</evidence>
<gene>
    <name evidence="11" type="ORF">ABID44_001354</name>
</gene>
<dbReference type="InterPro" id="IPR032828">
    <property type="entry name" value="PolyA_RNA-bd"/>
</dbReference>
<evidence type="ECO:0000256" key="2">
    <source>
        <dbReference type="ARBA" id="ARBA00022679"/>
    </source>
</evidence>
<comment type="caution">
    <text evidence="11">The sequence shown here is derived from an EMBL/GenBank/DDBJ whole genome shotgun (WGS) entry which is preliminary data.</text>
</comment>
<feature type="domain" description="tRNA nucleotidyltransferase/poly(A) polymerase RNA and SrmB- binding" evidence="10">
    <location>
        <begin position="191"/>
        <end position="242"/>
    </location>
</feature>
<name>A0ABV2KLT0_9HYPH</name>
<dbReference type="Gene3D" id="1.10.3090.10">
    <property type="entry name" value="cca-adding enzyme, domain 2"/>
    <property type="match status" value="1"/>
</dbReference>
<feature type="domain" description="Poly A polymerase head" evidence="9">
    <location>
        <begin position="33"/>
        <end position="155"/>
    </location>
</feature>
<evidence type="ECO:0000256" key="6">
    <source>
        <dbReference type="ARBA" id="ARBA00022741"/>
    </source>
</evidence>
<dbReference type="Pfam" id="PF12627">
    <property type="entry name" value="PolyA_pol_RNAbd"/>
    <property type="match status" value="1"/>
</dbReference>
<comment type="cofactor">
    <cofactor evidence="1">
        <name>Mg(2+)</name>
        <dbReference type="ChEBI" id="CHEBI:18420"/>
    </cofactor>
</comment>
<dbReference type="SUPFAM" id="SSF81891">
    <property type="entry name" value="Poly A polymerase C-terminal region-like"/>
    <property type="match status" value="1"/>
</dbReference>
<dbReference type="Pfam" id="PF01743">
    <property type="entry name" value="PolyA_pol"/>
    <property type="match status" value="1"/>
</dbReference>
<dbReference type="RefSeq" id="WP_354150921.1">
    <property type="nucleotide sequence ID" value="NZ_JBEPMN010000003.1"/>
</dbReference>
<sequence length="424" mass="46414">MSDKVSIAGRGDWLADENLQLLLSVLSADGELARIAGGAVRNALLGQPVADVDIATTNPPAETMRRAKEAGFKPVPTGVDHGTITVVAGGRPFEVTTLRADVETDGRHARVAFGRDWKADAERRDFTINALYAEADGAVIDLVGGLADIEARRLRFIGDPEARIREDYLRILRFFRFFAWYGDGRPDGEGLKACARLKEGLDHLSAERVWAELKKLLSAPDPSRALLWMRQAGVLSRILPESEKWGIDGIHALVRAEADLGWPVDPMLRLETMLPPDPSRMKDLAKRMRMSRAEADRLVQWALAANVKADTAEGALARQLYAGDAQAVVDRLRLALSSARARAVEDDKALAEAGGYSRQLGFARKWTRPEFPLNGADLKALGLAPGPQLGLVLKRLEQDWIGSGFAIGRDALLERAADEIRPRP</sequence>
<evidence type="ECO:0000256" key="1">
    <source>
        <dbReference type="ARBA" id="ARBA00001946"/>
    </source>
</evidence>
<evidence type="ECO:0000256" key="5">
    <source>
        <dbReference type="ARBA" id="ARBA00022723"/>
    </source>
</evidence>
<keyword evidence="8" id="KW-0694">RNA-binding</keyword>
<keyword evidence="6" id="KW-0547">Nucleotide-binding</keyword>
<evidence type="ECO:0000259" key="10">
    <source>
        <dbReference type="Pfam" id="PF12627"/>
    </source>
</evidence>
<organism evidence="11 12">
    <name type="scientific">Aquamicrobium ahrensii</name>
    <dbReference type="NCBI Taxonomy" id="469551"/>
    <lineage>
        <taxon>Bacteria</taxon>
        <taxon>Pseudomonadati</taxon>
        <taxon>Pseudomonadota</taxon>
        <taxon>Alphaproteobacteria</taxon>
        <taxon>Hyphomicrobiales</taxon>
        <taxon>Phyllobacteriaceae</taxon>
        <taxon>Aquamicrobium</taxon>
    </lineage>
</organism>
<keyword evidence="12" id="KW-1185">Reference proteome</keyword>
<dbReference type="EMBL" id="JBEPMN010000003">
    <property type="protein sequence ID" value="MET3661039.1"/>
    <property type="molecule type" value="Genomic_DNA"/>
</dbReference>
<dbReference type="InterPro" id="IPR043519">
    <property type="entry name" value="NT_sf"/>
</dbReference>
<evidence type="ECO:0000256" key="8">
    <source>
        <dbReference type="RuleBase" id="RU003953"/>
    </source>
</evidence>
<dbReference type="PANTHER" id="PTHR46173:SF1">
    <property type="entry name" value="CCA TRNA NUCLEOTIDYLTRANSFERASE 1, MITOCHONDRIAL"/>
    <property type="match status" value="1"/>
</dbReference>
<dbReference type="CDD" id="cd05398">
    <property type="entry name" value="NT_ClassII-CCAase"/>
    <property type="match status" value="1"/>
</dbReference>
<keyword evidence="5" id="KW-0479">Metal-binding</keyword>
<dbReference type="SUPFAM" id="SSF81301">
    <property type="entry name" value="Nucleotidyltransferase"/>
    <property type="match status" value="1"/>
</dbReference>
<dbReference type="Gene3D" id="3.30.460.10">
    <property type="entry name" value="Beta Polymerase, domain 2"/>
    <property type="match status" value="1"/>
</dbReference>
<evidence type="ECO:0000256" key="3">
    <source>
        <dbReference type="ARBA" id="ARBA00022694"/>
    </source>
</evidence>
<proteinExistence type="inferred from homology"/>
<evidence type="ECO:0000313" key="12">
    <source>
        <dbReference type="Proteomes" id="UP001549143"/>
    </source>
</evidence>
<dbReference type="InterPro" id="IPR002646">
    <property type="entry name" value="PolA_pol_head_dom"/>
</dbReference>
<evidence type="ECO:0000259" key="9">
    <source>
        <dbReference type="Pfam" id="PF01743"/>
    </source>
</evidence>
<keyword evidence="7" id="KW-0460">Magnesium</keyword>
<protein>
    <submittedName>
        <fullName evidence="11">tRNA nucleotidyltransferase/poly(A) polymerase</fullName>
    </submittedName>
</protein>
<keyword evidence="4" id="KW-0548">Nucleotidyltransferase</keyword>